<feature type="compositionally biased region" description="Low complexity" evidence="1">
    <location>
        <begin position="40"/>
        <end position="71"/>
    </location>
</feature>
<reference evidence="2 3" key="1">
    <citation type="submission" date="2020-08" db="EMBL/GenBank/DDBJ databases">
        <authorList>
            <person name="Newling K."/>
            <person name="Davey J."/>
            <person name="Forrester S."/>
        </authorList>
    </citation>
    <scope>NUCLEOTIDE SEQUENCE [LARGE SCALE GENOMIC DNA]</scope>
    <source>
        <strain evidence="3">Crithidia deanei Carvalho (ATCC PRA-265)</strain>
    </source>
</reference>
<feature type="region of interest" description="Disordered" evidence="1">
    <location>
        <begin position="626"/>
        <end position="648"/>
    </location>
</feature>
<dbReference type="SUPFAM" id="SSF56112">
    <property type="entry name" value="Protein kinase-like (PK-like)"/>
    <property type="match status" value="1"/>
</dbReference>
<feature type="compositionally biased region" description="Polar residues" evidence="1">
    <location>
        <begin position="626"/>
        <end position="637"/>
    </location>
</feature>
<feature type="region of interest" description="Disordered" evidence="1">
    <location>
        <begin position="1"/>
        <end position="89"/>
    </location>
</feature>
<sequence length="1045" mass="116004">MTAIIDGSDTTEIGGDGQRSAFEQLGGLPPGRYNAYAPHSGLKSGNSSPLSKSSITGMGSGTTSQTSTPRRPTLPPTPSFPRGDRNKNNCFIRPRTVALAPSVWFSPTTTTAWTGDSDAILLTAQNITANSRTIDRPNIKQKRFTRPNLRAVSTQSKSLKTGSSRSHPFQAIRQLGASSAPLNDGAEPPLHHLKMENTPGERRYAVHLGDVEGWSFVVQMRRARDSPLYDAAFLCDDLDYWNGSQFVLMPLVDAVILHGSPKTNLITFESGSSGNFIQSFTHNYYTISIAQDKMDHTSPSLNSQSTRTTDGMTWVAEKWRRFASACALYVALGEIGVCDLDSLPFISLYQAKWEVLLGEKSVRLEILSSGVKSSIELLKKFDEKALQQNVPVAVLRPMLRKGQMKNPSVRIVAGANPITVPKMVIQPFADVELFQLFYLQLVFRAFFDIRFPSLYIPLNAALKNANGTTRHVLRADHIGVKCAGNCQIAFEHPTDSSRLLVFPKFSPLLVLLDIASAVVPCYANSQELRETEVLPLIGGSPSDTPCLTNLGSDVLEWASTQEVCGPTPSMRLLCELFELFSPKYEVKKKKMEAGEATAIFYCNELKVFTNLDFKCGDLAKFFSRLDSPSRSSTNVSQTPPPSSSPRFMKNTLRHDILSCSSSMDRVNQSGPQKKEEEQENEVEEAVRGQEEESTPVKVDQTDVMTVTKNELAPVAVPTSEEPLPIERLWRQYISTGNTSIFNGNTDRIEITGFLGRGGSGIVYRGVYNKTTPVAVKMFVLVPGMEHEAYVRECLTDLSFYVLLNQLSDYGICQAGRAHGFVVSNHIPEGVSEEDVKAACRGGDPKETYLCYFLTDLMDGTLGRFLTEADDDFDPFYDTIVNSPLRDAEMFQFLYTQLACKALFNWKFFDLMLNQQLRGDNVGYRNLSVVAKDDATPSLPPRESYDGIFIAFQRNEDAPTEYLKFASDSGVDPLRFIYFIDVGQGIQPNVATLRKNRYIGETMVESCLQDDGFGRYWPMDELYCKYVEVKGEVASEAVKWGSDQKS</sequence>
<gene>
    <name evidence="2" type="ORF">ADEAN_000056200</name>
</gene>
<evidence type="ECO:0000313" key="3">
    <source>
        <dbReference type="Proteomes" id="UP000515908"/>
    </source>
</evidence>
<dbReference type="InterPro" id="IPR011009">
    <property type="entry name" value="Kinase-like_dom_sf"/>
</dbReference>
<dbReference type="Proteomes" id="UP000515908">
    <property type="component" value="Chromosome 01"/>
</dbReference>
<dbReference type="VEuPathDB" id="TriTrypDB:ADEAN_000056200"/>
<feature type="region of interest" description="Disordered" evidence="1">
    <location>
        <begin position="662"/>
        <end position="697"/>
    </location>
</feature>
<proteinExistence type="predicted"/>
<feature type="compositionally biased region" description="Polar residues" evidence="1">
    <location>
        <begin position="662"/>
        <end position="671"/>
    </location>
</feature>
<dbReference type="OrthoDB" id="243443at2759"/>
<accession>A0A7G2C0E1</accession>
<protein>
    <recommendedName>
        <fullName evidence="4">Protein kinase domain-containing protein</fullName>
    </recommendedName>
</protein>
<organism evidence="2 3">
    <name type="scientific">Angomonas deanei</name>
    <dbReference type="NCBI Taxonomy" id="59799"/>
    <lineage>
        <taxon>Eukaryota</taxon>
        <taxon>Discoba</taxon>
        <taxon>Euglenozoa</taxon>
        <taxon>Kinetoplastea</taxon>
        <taxon>Metakinetoplastina</taxon>
        <taxon>Trypanosomatida</taxon>
        <taxon>Trypanosomatidae</taxon>
        <taxon>Strigomonadinae</taxon>
        <taxon>Angomonas</taxon>
    </lineage>
</organism>
<keyword evidence="3" id="KW-1185">Reference proteome</keyword>
<evidence type="ECO:0000313" key="2">
    <source>
        <dbReference type="EMBL" id="CAD2213126.1"/>
    </source>
</evidence>
<dbReference type="EMBL" id="LR877145">
    <property type="protein sequence ID" value="CAD2213126.1"/>
    <property type="molecule type" value="Genomic_DNA"/>
</dbReference>
<name>A0A7G2C0E1_9TRYP</name>
<evidence type="ECO:0000256" key="1">
    <source>
        <dbReference type="SAM" id="MobiDB-lite"/>
    </source>
</evidence>
<evidence type="ECO:0008006" key="4">
    <source>
        <dbReference type="Google" id="ProtNLM"/>
    </source>
</evidence>
<dbReference type="AlphaFoldDB" id="A0A7G2C0E1"/>